<sequence length="449" mass="50283">MIGKENLFTDEQMKQFIANGYVMIKPNVPTSLHKTIYQKLDEVVAKEGNPGNNLLPRVPEIQEVFDNPVVHGAFTSVVGPNYIMHPHRHPHHNGPGSKGGGWHKDSYWGYGKVRNHRCWWAMAFYFPQDTPIEMGPTAIMPGTHYYLSRNNDVSEVKFPACGEAGTMIIIHYDMWHQVTANLTEKNRFMLKFEFARMQWPIEPTWNNQQEDWKSIEVSEPANDQTVMWEHLWNWLSGKSTKKTPNRASESEISQWMTALRIGTQPERLEATNQLGQLGENGKKAIPTLVDILGDPSEPVGLNAAYALGNIIDQESVSPLVDALNHDSETVRRHATYALTSVGLPATPELIDSLTHESEHVRANVAYALGEIGSSNSALALSKLLDDDSVVVRRNVVESLGIIPNSFHISIPTLVKALEDPDKQIRFTSVLSLARIGPDAEDANQHYKAL</sequence>
<gene>
    <name evidence="1" type="ORF">METZ01_LOCUS181433</name>
</gene>
<protein>
    <recommendedName>
        <fullName evidence="2">Phytanoyl-CoA dioxygenase</fullName>
    </recommendedName>
</protein>
<dbReference type="InterPro" id="IPR011989">
    <property type="entry name" value="ARM-like"/>
</dbReference>
<dbReference type="EMBL" id="UINC01035721">
    <property type="protein sequence ID" value="SVB28579.1"/>
    <property type="molecule type" value="Genomic_DNA"/>
</dbReference>
<dbReference type="Pfam" id="PF05721">
    <property type="entry name" value="PhyH"/>
    <property type="match status" value="1"/>
</dbReference>
<dbReference type="InterPro" id="IPR004155">
    <property type="entry name" value="PBS_lyase_HEAT"/>
</dbReference>
<evidence type="ECO:0008006" key="2">
    <source>
        <dbReference type="Google" id="ProtNLM"/>
    </source>
</evidence>
<dbReference type="InterPro" id="IPR008775">
    <property type="entry name" value="Phytyl_CoA_dOase-like"/>
</dbReference>
<dbReference type="Gene3D" id="1.25.10.10">
    <property type="entry name" value="Leucine-rich Repeat Variant"/>
    <property type="match status" value="2"/>
</dbReference>
<dbReference type="SUPFAM" id="SSF51197">
    <property type="entry name" value="Clavaminate synthase-like"/>
    <property type="match status" value="1"/>
</dbReference>
<dbReference type="InterPro" id="IPR016024">
    <property type="entry name" value="ARM-type_fold"/>
</dbReference>
<name>A0A382CRS0_9ZZZZ</name>
<dbReference type="Pfam" id="PF13646">
    <property type="entry name" value="HEAT_2"/>
    <property type="match status" value="1"/>
</dbReference>
<dbReference type="SUPFAM" id="SSF48371">
    <property type="entry name" value="ARM repeat"/>
    <property type="match status" value="1"/>
</dbReference>
<organism evidence="1">
    <name type="scientific">marine metagenome</name>
    <dbReference type="NCBI Taxonomy" id="408172"/>
    <lineage>
        <taxon>unclassified sequences</taxon>
        <taxon>metagenomes</taxon>
        <taxon>ecological metagenomes</taxon>
    </lineage>
</organism>
<dbReference type="SMART" id="SM00567">
    <property type="entry name" value="EZ_HEAT"/>
    <property type="match status" value="5"/>
</dbReference>
<proteinExistence type="predicted"/>
<reference evidence="1" key="1">
    <citation type="submission" date="2018-05" db="EMBL/GenBank/DDBJ databases">
        <authorList>
            <person name="Lanie J.A."/>
            <person name="Ng W.-L."/>
            <person name="Kazmierczak K.M."/>
            <person name="Andrzejewski T.M."/>
            <person name="Davidsen T.M."/>
            <person name="Wayne K.J."/>
            <person name="Tettelin H."/>
            <person name="Glass J.I."/>
            <person name="Rusch D."/>
            <person name="Podicherti R."/>
            <person name="Tsui H.-C.T."/>
            <person name="Winkler M.E."/>
        </authorList>
    </citation>
    <scope>NUCLEOTIDE SEQUENCE</scope>
</reference>
<dbReference type="Gene3D" id="2.60.120.620">
    <property type="entry name" value="q2cbj1_9rhob like domain"/>
    <property type="match status" value="1"/>
</dbReference>
<accession>A0A382CRS0</accession>
<dbReference type="PANTHER" id="PTHR12697:SF5">
    <property type="entry name" value="DEOXYHYPUSINE HYDROXYLASE"/>
    <property type="match status" value="1"/>
</dbReference>
<dbReference type="PANTHER" id="PTHR12697">
    <property type="entry name" value="PBS LYASE HEAT-LIKE PROTEIN"/>
    <property type="match status" value="1"/>
</dbReference>
<dbReference type="GO" id="GO:0016491">
    <property type="term" value="F:oxidoreductase activity"/>
    <property type="evidence" value="ECO:0007669"/>
    <property type="project" value="TreeGrafter"/>
</dbReference>
<dbReference type="AlphaFoldDB" id="A0A382CRS0"/>
<evidence type="ECO:0000313" key="1">
    <source>
        <dbReference type="EMBL" id="SVB28579.1"/>
    </source>
</evidence>